<feature type="compositionally biased region" description="Basic and acidic residues" evidence="1">
    <location>
        <begin position="32"/>
        <end position="48"/>
    </location>
</feature>
<protein>
    <submittedName>
        <fullName evidence="2">Uncharacterized protein</fullName>
    </submittedName>
</protein>
<evidence type="ECO:0000256" key="1">
    <source>
        <dbReference type="SAM" id="MobiDB-lite"/>
    </source>
</evidence>
<accession>A0AAW0C623</accession>
<comment type="caution">
    <text evidence="2">The sequence shown here is derived from an EMBL/GenBank/DDBJ whole genome shotgun (WGS) entry which is preliminary data.</text>
</comment>
<organism evidence="2 3">
    <name type="scientific">Paramarasmius palmivorus</name>
    <dbReference type="NCBI Taxonomy" id="297713"/>
    <lineage>
        <taxon>Eukaryota</taxon>
        <taxon>Fungi</taxon>
        <taxon>Dikarya</taxon>
        <taxon>Basidiomycota</taxon>
        <taxon>Agaricomycotina</taxon>
        <taxon>Agaricomycetes</taxon>
        <taxon>Agaricomycetidae</taxon>
        <taxon>Agaricales</taxon>
        <taxon>Marasmiineae</taxon>
        <taxon>Marasmiaceae</taxon>
        <taxon>Paramarasmius</taxon>
    </lineage>
</organism>
<sequence>MPNSVSDAPKASSSQKRVLDDTGTAQPTPKRPRTETESAVSEKGDGGKGKKTMASCDIRFYKMPALSHADWNSVIAYAQSLGLENTGLPIKQPKDTAALVVSLNGVSPVAELCHLPPDNLKNLLRINEEAKISLGVGQIRLEEQKEVVKVLLLQNLLPVIVALFRGVITLVPEARVDTDFLSGYADVKIFVIGAFEILIIELKRRHGGITGLLQALISILSSWKGNHDKGVEMPIYSIVTDANYFLFLCLEPGPKGPAFRIIAQYDLTLSDKVGLIEAMNLIFTIFFWSLRNIIRKIAATSRLRSKEELHSTAVYLGTSCRERTSPNTSTQMSSRESTEFWENAVEELASINRDLQKDPTLEPTAARDAVSDLEACLKTLAVKKLLPGWQTFKCRQQIDAEIDDSLQFYEIAEHCRCKLALARASSESQALFREDANLGDEDIKTWGSTLRLDQNLVDWLVSRSITTTKNLRTAATLARIPNELGIILDLRVAVSRWCTEHLQPLEHPFLRSQNILEKDLVPELPASMRSKLAGMSVYKLTPSHLQQLSWVHLSDGGWDAEECMVLEKIVKLLLIDERDK</sequence>
<dbReference type="Proteomes" id="UP001383192">
    <property type="component" value="Unassembled WGS sequence"/>
</dbReference>
<dbReference type="EMBL" id="JAYKXP010000061">
    <property type="protein sequence ID" value="KAK7033518.1"/>
    <property type="molecule type" value="Genomic_DNA"/>
</dbReference>
<dbReference type="AlphaFoldDB" id="A0AAW0C623"/>
<name>A0AAW0C623_9AGAR</name>
<proteinExistence type="predicted"/>
<keyword evidence="3" id="KW-1185">Reference proteome</keyword>
<gene>
    <name evidence="2" type="ORF">VNI00_012741</name>
</gene>
<evidence type="ECO:0000313" key="3">
    <source>
        <dbReference type="Proteomes" id="UP001383192"/>
    </source>
</evidence>
<evidence type="ECO:0000313" key="2">
    <source>
        <dbReference type="EMBL" id="KAK7033518.1"/>
    </source>
</evidence>
<reference evidence="2 3" key="1">
    <citation type="submission" date="2024-01" db="EMBL/GenBank/DDBJ databases">
        <title>A draft genome for a cacao thread blight-causing isolate of Paramarasmius palmivorus.</title>
        <authorList>
            <person name="Baruah I.K."/>
            <person name="Bukari Y."/>
            <person name="Amoako-Attah I."/>
            <person name="Meinhardt L.W."/>
            <person name="Bailey B.A."/>
            <person name="Cohen S.P."/>
        </authorList>
    </citation>
    <scope>NUCLEOTIDE SEQUENCE [LARGE SCALE GENOMIC DNA]</scope>
    <source>
        <strain evidence="2 3">GH-12</strain>
    </source>
</reference>
<feature type="region of interest" description="Disordered" evidence="1">
    <location>
        <begin position="1"/>
        <end position="51"/>
    </location>
</feature>
<feature type="compositionally biased region" description="Polar residues" evidence="1">
    <location>
        <begin position="1"/>
        <end position="16"/>
    </location>
</feature>